<dbReference type="GO" id="GO:0043161">
    <property type="term" value="P:proteasome-mediated ubiquitin-dependent protein catabolic process"/>
    <property type="evidence" value="ECO:0007669"/>
    <property type="project" value="TreeGrafter"/>
</dbReference>
<dbReference type="PANTHER" id="PTHR22763:SF163">
    <property type="entry name" value="E3 UBIQUITIN-PROTEIN LIGASE RNF139"/>
    <property type="match status" value="1"/>
</dbReference>
<feature type="transmembrane region" description="Helical" evidence="9">
    <location>
        <begin position="304"/>
        <end position="325"/>
    </location>
</feature>
<dbReference type="GeneID" id="107885067"/>
<keyword evidence="12" id="KW-1185">Reference proteome</keyword>
<dbReference type="PROSITE" id="PS50089">
    <property type="entry name" value="ZF_RING_2"/>
    <property type="match status" value="1"/>
</dbReference>
<feature type="transmembrane region" description="Helical" evidence="9">
    <location>
        <begin position="281"/>
        <end position="298"/>
    </location>
</feature>
<accession>A0A8R2NK43</accession>
<feature type="transmembrane region" description="Helical" evidence="9">
    <location>
        <begin position="6"/>
        <end position="24"/>
    </location>
</feature>
<feature type="transmembrane region" description="Helical" evidence="9">
    <location>
        <begin position="238"/>
        <end position="260"/>
    </location>
</feature>
<reference evidence="12" key="1">
    <citation type="submission" date="2010-06" db="EMBL/GenBank/DDBJ databases">
        <authorList>
            <person name="Jiang H."/>
            <person name="Abraham K."/>
            <person name="Ali S."/>
            <person name="Alsbrooks S.L."/>
            <person name="Anim B.N."/>
            <person name="Anosike U.S."/>
            <person name="Attaway T."/>
            <person name="Bandaranaike D.P."/>
            <person name="Battles P.K."/>
            <person name="Bell S.N."/>
            <person name="Bell A.V."/>
            <person name="Beltran B."/>
            <person name="Bickham C."/>
            <person name="Bustamante Y."/>
            <person name="Caleb T."/>
            <person name="Canada A."/>
            <person name="Cardenas V."/>
            <person name="Carter K."/>
            <person name="Chacko J."/>
            <person name="Chandrabose M.N."/>
            <person name="Chavez D."/>
            <person name="Chavez A."/>
            <person name="Chen L."/>
            <person name="Chu H.-S."/>
            <person name="Claassen K.J."/>
            <person name="Cockrell R."/>
            <person name="Collins M."/>
            <person name="Cooper J.A."/>
            <person name="Cree A."/>
            <person name="Curry S.M."/>
            <person name="Da Y."/>
            <person name="Dao M.D."/>
            <person name="Das B."/>
            <person name="Davila M.-L."/>
            <person name="Davy-Carroll L."/>
            <person name="Denson S."/>
            <person name="Dinh H."/>
            <person name="Ebong V.E."/>
            <person name="Edwards J.R."/>
            <person name="Egan A."/>
            <person name="El-Daye J."/>
            <person name="Escobedo L."/>
            <person name="Fernandez S."/>
            <person name="Fernando P.R."/>
            <person name="Flagg N."/>
            <person name="Forbes L.D."/>
            <person name="Fowler R.G."/>
            <person name="Fu Q."/>
            <person name="Gabisi R.A."/>
            <person name="Ganer J."/>
            <person name="Garbino Pronczuk A."/>
            <person name="Garcia R.M."/>
            <person name="Garner T."/>
            <person name="Garrett T.E."/>
            <person name="Gonzalez D.A."/>
            <person name="Hamid H."/>
            <person name="Hawkins E.S."/>
            <person name="Hirani K."/>
            <person name="Hogues M.E."/>
            <person name="Hollins B."/>
            <person name="Hsiao C.-H."/>
            <person name="Jabil R."/>
            <person name="James M.L."/>
            <person name="Jhangiani S.N."/>
            <person name="Johnson B."/>
            <person name="Johnson Q."/>
            <person name="Joshi V."/>
            <person name="Kalu J.B."/>
            <person name="Kam C."/>
            <person name="Kashfia A."/>
            <person name="Keebler J."/>
            <person name="Kisamo H."/>
            <person name="Kovar C.L."/>
            <person name="Lago L.A."/>
            <person name="Lai C.-Y."/>
            <person name="Laidlaw J."/>
            <person name="Lara F."/>
            <person name="Le T.-K."/>
            <person name="Lee S.L."/>
            <person name="Legall F.H."/>
            <person name="Lemon S.J."/>
            <person name="Lewis L.R."/>
            <person name="Li B."/>
            <person name="Liu Y."/>
            <person name="Liu Y.-S."/>
            <person name="Lopez J."/>
            <person name="Lozado R.J."/>
            <person name="Lu J."/>
            <person name="Madu R.C."/>
            <person name="Maheshwari M."/>
            <person name="Maheshwari R."/>
            <person name="Malloy K."/>
            <person name="Martinez E."/>
            <person name="Mathew T."/>
            <person name="Mercado I.C."/>
            <person name="Mercado C."/>
            <person name="Meyer B."/>
            <person name="Montgomery K."/>
            <person name="Morgan M.B."/>
            <person name="Munidasa M."/>
            <person name="Nazareth L.V."/>
            <person name="Nelson J."/>
            <person name="Ng B.M."/>
            <person name="Nguyen N.B."/>
            <person name="Nguyen P.Q."/>
            <person name="Nguyen T."/>
            <person name="Obregon M."/>
            <person name="Okwuonu G.O."/>
            <person name="Onwere C.G."/>
            <person name="Orozco G."/>
            <person name="Parra A."/>
            <person name="Patel S."/>
            <person name="Patil S."/>
            <person name="Perez A."/>
            <person name="Perez Y."/>
            <person name="Pham C."/>
            <person name="Primus E.L."/>
            <person name="Pu L.-L."/>
            <person name="Puazo M."/>
            <person name="Qin X."/>
            <person name="Quiroz J.B."/>
            <person name="Reese J."/>
            <person name="Richards S."/>
            <person name="Rives C.M."/>
            <person name="Robberts R."/>
            <person name="Ruiz S.J."/>
            <person name="Ruiz M.J."/>
            <person name="Santibanez J."/>
            <person name="Schneider B.W."/>
            <person name="Sisson I."/>
            <person name="Smith M."/>
            <person name="Sodergren E."/>
            <person name="Song X.-Z."/>
            <person name="Song B.B."/>
            <person name="Summersgill H."/>
            <person name="Thelus R."/>
            <person name="Thornton R.D."/>
            <person name="Trejos Z.Y."/>
            <person name="Usmani K."/>
            <person name="Vattathil S."/>
            <person name="Villasana D."/>
            <person name="Walker D.L."/>
            <person name="Wang S."/>
            <person name="Wang K."/>
            <person name="White C.S."/>
            <person name="Williams A.C."/>
            <person name="Williamson J."/>
            <person name="Wilson K."/>
            <person name="Woghiren I.O."/>
            <person name="Woodworth J.R."/>
            <person name="Worley K.C."/>
            <person name="Wright R.A."/>
            <person name="Wu W."/>
            <person name="Young L."/>
            <person name="Zhang L."/>
            <person name="Zhang J."/>
            <person name="Zhu Y."/>
            <person name="Muzny D.M."/>
            <person name="Weinstock G."/>
            <person name="Gibbs R.A."/>
        </authorList>
    </citation>
    <scope>NUCLEOTIDE SEQUENCE [LARGE SCALE GENOMIC DNA]</scope>
    <source>
        <strain evidence="12">LSR1</strain>
    </source>
</reference>
<dbReference type="KEGG" id="api:107885067"/>
<dbReference type="GO" id="GO:0036503">
    <property type="term" value="P:ERAD pathway"/>
    <property type="evidence" value="ECO:0007669"/>
    <property type="project" value="TreeGrafter"/>
</dbReference>
<dbReference type="InterPro" id="IPR050731">
    <property type="entry name" value="HRD1_E3_ubiq-ligases"/>
</dbReference>
<reference evidence="11" key="2">
    <citation type="submission" date="2022-06" db="UniProtKB">
        <authorList>
            <consortium name="EnsemblMetazoa"/>
        </authorList>
    </citation>
    <scope>IDENTIFICATION</scope>
</reference>
<dbReference type="InterPro" id="IPR025754">
    <property type="entry name" value="TRC8_N_dom"/>
</dbReference>
<feature type="domain" description="RING-type" evidence="10">
    <location>
        <begin position="365"/>
        <end position="403"/>
    </location>
</feature>
<evidence type="ECO:0000256" key="5">
    <source>
        <dbReference type="ARBA" id="ARBA00022833"/>
    </source>
</evidence>
<evidence type="ECO:0000256" key="9">
    <source>
        <dbReference type="SAM" id="Phobius"/>
    </source>
</evidence>
<protein>
    <recommendedName>
        <fullName evidence="10">RING-type domain-containing protein</fullName>
    </recommendedName>
</protein>
<dbReference type="CDD" id="cd16476">
    <property type="entry name" value="RING-H2_RNF139-like"/>
    <property type="match status" value="1"/>
</dbReference>
<sequence length="411" mass="47514">MILNTVIILSTLLQSFILLKTLLLNRFNVTNLIRTGYNHAQEFLNNFGIFNLVETEWFRLKIPSVLRMFWAIRVLIQILYLSTNEEIKNLTFFETVKYLLIKGCNTCTAVLGMTSFISYFCDNIGAFFQWVLLIDEVDDLNCGVLNAVLFTILAMQSGLTGLDPENRLIKLYQNVHLVFISLQDYIHKMVDKLLIYLNSSYNRSLNRHSRALLVCGCLIVTAVTSLHLVLSYHSVSHWLLAVSALNIISLIKVLVSLTVYSILLIDSNSSTHWENIDDSVYYIKSFGSILEFCFYIFLSLNDVYNWVFVSGGVTRAIVICSQVYYKVYQAREGWRIFIKRRKAAIKVESLPDATSIQLSEFDDVCAICYQQMRSAKITNCNHYFHSECLRKWKYIQDECPLCHSYYDNAEM</sequence>
<evidence type="ECO:0000256" key="2">
    <source>
        <dbReference type="ARBA" id="ARBA00022692"/>
    </source>
</evidence>
<comment type="subcellular location">
    <subcellularLocation>
        <location evidence="1">Membrane</location>
        <topology evidence="1">Multi-pass membrane protein</topology>
    </subcellularLocation>
</comment>
<evidence type="ECO:0000256" key="3">
    <source>
        <dbReference type="ARBA" id="ARBA00022723"/>
    </source>
</evidence>
<dbReference type="Pfam" id="PF13639">
    <property type="entry name" value="zf-RING_2"/>
    <property type="match status" value="1"/>
</dbReference>
<dbReference type="SMART" id="SM00184">
    <property type="entry name" value="RING"/>
    <property type="match status" value="1"/>
</dbReference>
<evidence type="ECO:0000313" key="11">
    <source>
        <dbReference type="EnsemblMetazoa" id="XP_029341519.1"/>
    </source>
</evidence>
<keyword evidence="4 8" id="KW-0863">Zinc-finger</keyword>
<dbReference type="SUPFAM" id="SSF57850">
    <property type="entry name" value="RING/U-box"/>
    <property type="match status" value="1"/>
</dbReference>
<keyword evidence="3" id="KW-0479">Metal-binding</keyword>
<dbReference type="GO" id="GO:0008270">
    <property type="term" value="F:zinc ion binding"/>
    <property type="evidence" value="ECO:0007669"/>
    <property type="project" value="UniProtKB-KW"/>
</dbReference>
<evidence type="ECO:0000256" key="7">
    <source>
        <dbReference type="ARBA" id="ARBA00023136"/>
    </source>
</evidence>
<feature type="transmembrane region" description="Helical" evidence="9">
    <location>
        <begin position="211"/>
        <end position="232"/>
    </location>
</feature>
<dbReference type="GO" id="GO:0061630">
    <property type="term" value="F:ubiquitin protein ligase activity"/>
    <property type="evidence" value="ECO:0007669"/>
    <property type="project" value="TreeGrafter"/>
</dbReference>
<evidence type="ECO:0000259" key="10">
    <source>
        <dbReference type="PROSITE" id="PS50089"/>
    </source>
</evidence>
<dbReference type="OrthoDB" id="4752984at2759"/>
<evidence type="ECO:0000256" key="6">
    <source>
        <dbReference type="ARBA" id="ARBA00022989"/>
    </source>
</evidence>
<keyword evidence="7 9" id="KW-0472">Membrane</keyword>
<dbReference type="PANTHER" id="PTHR22763">
    <property type="entry name" value="RING ZINC FINGER PROTEIN"/>
    <property type="match status" value="1"/>
</dbReference>
<keyword evidence="5" id="KW-0862">Zinc</keyword>
<dbReference type="Proteomes" id="UP000007819">
    <property type="component" value="Chromosome X"/>
</dbReference>
<dbReference type="Gene3D" id="3.30.40.10">
    <property type="entry name" value="Zinc/RING finger domain, C3HC4 (zinc finger)"/>
    <property type="match status" value="1"/>
</dbReference>
<proteinExistence type="predicted"/>
<evidence type="ECO:0000256" key="8">
    <source>
        <dbReference type="PROSITE-ProRule" id="PRU00175"/>
    </source>
</evidence>
<organism evidence="11 12">
    <name type="scientific">Acyrthosiphon pisum</name>
    <name type="common">Pea aphid</name>
    <dbReference type="NCBI Taxonomy" id="7029"/>
    <lineage>
        <taxon>Eukaryota</taxon>
        <taxon>Metazoa</taxon>
        <taxon>Ecdysozoa</taxon>
        <taxon>Arthropoda</taxon>
        <taxon>Hexapoda</taxon>
        <taxon>Insecta</taxon>
        <taxon>Pterygota</taxon>
        <taxon>Neoptera</taxon>
        <taxon>Paraneoptera</taxon>
        <taxon>Hemiptera</taxon>
        <taxon>Sternorrhyncha</taxon>
        <taxon>Aphidomorpha</taxon>
        <taxon>Aphidoidea</taxon>
        <taxon>Aphididae</taxon>
        <taxon>Macrosiphini</taxon>
        <taxon>Acyrthosiphon</taxon>
    </lineage>
</organism>
<dbReference type="GO" id="GO:0036513">
    <property type="term" value="C:Derlin-1 retrotranslocation complex"/>
    <property type="evidence" value="ECO:0007669"/>
    <property type="project" value="TreeGrafter"/>
</dbReference>
<evidence type="ECO:0000256" key="1">
    <source>
        <dbReference type="ARBA" id="ARBA00004141"/>
    </source>
</evidence>
<name>A0A8R2NK43_ACYPI</name>
<dbReference type="InterPro" id="IPR001841">
    <property type="entry name" value="Znf_RING"/>
</dbReference>
<dbReference type="Pfam" id="PF13705">
    <property type="entry name" value="TRC8_N"/>
    <property type="match status" value="1"/>
</dbReference>
<dbReference type="RefSeq" id="XP_029341519.1">
    <property type="nucleotide sequence ID" value="XM_029485659.1"/>
</dbReference>
<dbReference type="InterPro" id="IPR013083">
    <property type="entry name" value="Znf_RING/FYVE/PHD"/>
</dbReference>
<dbReference type="EnsemblMetazoa" id="XM_029485659.1">
    <property type="protein sequence ID" value="XP_029341519.1"/>
    <property type="gene ID" value="LOC107885067"/>
</dbReference>
<keyword evidence="2 9" id="KW-0812">Transmembrane</keyword>
<keyword evidence="6 9" id="KW-1133">Transmembrane helix</keyword>
<evidence type="ECO:0000313" key="12">
    <source>
        <dbReference type="Proteomes" id="UP000007819"/>
    </source>
</evidence>
<dbReference type="AlphaFoldDB" id="A0A8R2NK43"/>
<evidence type="ECO:0000256" key="4">
    <source>
        <dbReference type="ARBA" id="ARBA00022771"/>
    </source>
</evidence>